<keyword evidence="2" id="KW-1185">Reference proteome</keyword>
<sequence>MLPDNAPRFRTGTDHVESWFVRANDPGRPRAVWLKATVLTRADGTAVSQAWFSAFDGDRTAGFRHDVPLGDSTFESTVTDLGVRVGPLSLDLGAFDGTSSGALESDAGRVTWDLSFTRAPGPLGAPMCLLPSRRLVDARFPKNKLLSPFPVAAFLGEMLWDDERWDLDGWTGMQGHNWGAAHSPEYAWGQCVFLDQRGTPYAVLEAASGRIELGSRQSPLLSMLVVRRGAREYRFDRVADLWRQRPTLDFPRWSLGMRGRDGEATLEMVGSPSAMVCLGYQNPARSLSHCLNSKTAGVRLRLAPRQGEPFELHSGHGGALEFLRPDPIPEVQPVV</sequence>
<dbReference type="RefSeq" id="WP_344156443.1">
    <property type="nucleotide sequence ID" value="NZ_BAAAQR010000014.1"/>
</dbReference>
<gene>
    <name evidence="1" type="ORF">GCM10009844_39150</name>
</gene>
<evidence type="ECO:0008006" key="3">
    <source>
        <dbReference type="Google" id="ProtNLM"/>
    </source>
</evidence>
<reference evidence="1 2" key="1">
    <citation type="journal article" date="2019" name="Int. J. Syst. Evol. Microbiol.">
        <title>The Global Catalogue of Microorganisms (GCM) 10K type strain sequencing project: providing services to taxonomists for standard genome sequencing and annotation.</title>
        <authorList>
            <consortium name="The Broad Institute Genomics Platform"/>
            <consortium name="The Broad Institute Genome Sequencing Center for Infectious Disease"/>
            <person name="Wu L."/>
            <person name="Ma J."/>
        </authorList>
    </citation>
    <scope>NUCLEOTIDE SEQUENCE [LARGE SCALE GENOMIC DNA]</scope>
    <source>
        <strain evidence="1 2">JCM 16022</strain>
    </source>
</reference>
<dbReference type="Proteomes" id="UP001501771">
    <property type="component" value="Unassembled WGS sequence"/>
</dbReference>
<name>A0ABN3A4U3_9ACTN</name>
<evidence type="ECO:0000313" key="1">
    <source>
        <dbReference type="EMBL" id="GAA2153980.1"/>
    </source>
</evidence>
<organism evidence="1 2">
    <name type="scientific">Nocardioides koreensis</name>
    <dbReference type="NCBI Taxonomy" id="433651"/>
    <lineage>
        <taxon>Bacteria</taxon>
        <taxon>Bacillati</taxon>
        <taxon>Actinomycetota</taxon>
        <taxon>Actinomycetes</taxon>
        <taxon>Propionibacteriales</taxon>
        <taxon>Nocardioidaceae</taxon>
        <taxon>Nocardioides</taxon>
    </lineage>
</organism>
<proteinExistence type="predicted"/>
<accession>A0ABN3A4U3</accession>
<comment type="caution">
    <text evidence="1">The sequence shown here is derived from an EMBL/GenBank/DDBJ whole genome shotgun (WGS) entry which is preliminary data.</text>
</comment>
<dbReference type="EMBL" id="BAAAQR010000014">
    <property type="protein sequence ID" value="GAA2153980.1"/>
    <property type="molecule type" value="Genomic_DNA"/>
</dbReference>
<protein>
    <recommendedName>
        <fullName evidence="3">Tocopherol cyclase</fullName>
    </recommendedName>
</protein>
<evidence type="ECO:0000313" key="2">
    <source>
        <dbReference type="Proteomes" id="UP001501771"/>
    </source>
</evidence>